<keyword evidence="6 8" id="KW-0408">Iron</keyword>
<evidence type="ECO:0008006" key="13">
    <source>
        <dbReference type="Google" id="ProtNLM"/>
    </source>
</evidence>
<dbReference type="InterPro" id="IPR002401">
    <property type="entry name" value="Cyt_P450_E_grp-I"/>
</dbReference>
<dbReference type="PROSITE" id="PS00086">
    <property type="entry name" value="CYTOCHROME_P450"/>
    <property type="match status" value="1"/>
</dbReference>
<keyword evidence="7 9" id="KW-0503">Monooxygenase</keyword>
<dbReference type="GO" id="GO:0016705">
    <property type="term" value="F:oxidoreductase activity, acting on paired donors, with incorporation or reduction of molecular oxygen"/>
    <property type="evidence" value="ECO:0007669"/>
    <property type="project" value="InterPro"/>
</dbReference>
<comment type="cofactor">
    <cofactor evidence="1 8">
        <name>heme</name>
        <dbReference type="ChEBI" id="CHEBI:30413"/>
    </cofactor>
</comment>
<evidence type="ECO:0000313" key="11">
    <source>
        <dbReference type="EMBL" id="GMH16757.1"/>
    </source>
</evidence>
<sequence length="516" mass="58636">MDVFHAFLLCALIFLIVPLRIIFPFRRRKANLNLPPAPPTLPVIGNLHQLGKMPHLSLSKLAKNIGPLMFLWLGEIPAVVISSAAMAKEVLRTHDRVFSGRPQLYTAKRLFYGCADITFSPNNAYWRHVRKICILELLNPKRVQSYNFIRKEEISRLIHRIIDSGPGTVNLTKTLSLYANHVVCYVILGKNFSDGADYDRHGLKKMIEELEELLGGFSIGEFFPSAEFINVITGQKSRLDRCFRQFDNFFNEIIEERLDPTREETKGKYLLDVLLSIQKDGSGDMPLTVSNVKAILLDMFAAGIDTASITLDWAMTELMINPTVMKQAQVEVRSIIGERKIVLESDLPQLHYLKAVLKEVLRLHPPAPMSLPRESIEDVTIDNYVIPAKTRVFINIYAIGRDPKSWKDPETFIPERFMDSSIDFKGQDFEFLPFGGGRRVCPGITFALVTIELALAQLLHSFEWDLPPGVDAKDLDMRETFGLTTRKISDLIVVVKPLSIELSKIKSEKERDFKHV</sequence>
<dbReference type="Proteomes" id="UP001279734">
    <property type="component" value="Unassembled WGS sequence"/>
</dbReference>
<dbReference type="SUPFAM" id="SSF48264">
    <property type="entry name" value="Cytochrome P450"/>
    <property type="match status" value="1"/>
</dbReference>
<dbReference type="CDD" id="cd11072">
    <property type="entry name" value="CYP71-like"/>
    <property type="match status" value="1"/>
</dbReference>
<evidence type="ECO:0000256" key="9">
    <source>
        <dbReference type="RuleBase" id="RU000461"/>
    </source>
</evidence>
<evidence type="ECO:0000256" key="4">
    <source>
        <dbReference type="ARBA" id="ARBA00022723"/>
    </source>
</evidence>
<proteinExistence type="inferred from homology"/>
<evidence type="ECO:0000256" key="10">
    <source>
        <dbReference type="SAM" id="Phobius"/>
    </source>
</evidence>
<feature type="transmembrane region" description="Helical" evidence="10">
    <location>
        <begin position="6"/>
        <end position="23"/>
    </location>
</feature>
<evidence type="ECO:0000313" key="12">
    <source>
        <dbReference type="Proteomes" id="UP001279734"/>
    </source>
</evidence>
<dbReference type="GO" id="GO:0020037">
    <property type="term" value="F:heme binding"/>
    <property type="evidence" value="ECO:0007669"/>
    <property type="project" value="InterPro"/>
</dbReference>
<evidence type="ECO:0000256" key="5">
    <source>
        <dbReference type="ARBA" id="ARBA00023002"/>
    </source>
</evidence>
<dbReference type="FunFam" id="1.10.630.10:FF:000043">
    <property type="entry name" value="Cytochrome P450 99A2"/>
    <property type="match status" value="1"/>
</dbReference>
<dbReference type="InterPro" id="IPR001128">
    <property type="entry name" value="Cyt_P450"/>
</dbReference>
<dbReference type="InterPro" id="IPR036396">
    <property type="entry name" value="Cyt_P450_sf"/>
</dbReference>
<comment type="caution">
    <text evidence="11">The sequence shown here is derived from an EMBL/GenBank/DDBJ whole genome shotgun (WGS) entry which is preliminary data.</text>
</comment>
<evidence type="ECO:0000256" key="8">
    <source>
        <dbReference type="PIRSR" id="PIRSR602401-1"/>
    </source>
</evidence>
<name>A0AAD3SUD7_NEPGR</name>
<keyword evidence="10" id="KW-0812">Transmembrane</keyword>
<dbReference type="AlphaFoldDB" id="A0AAD3SUD7"/>
<dbReference type="GO" id="GO:0005506">
    <property type="term" value="F:iron ion binding"/>
    <property type="evidence" value="ECO:0007669"/>
    <property type="project" value="InterPro"/>
</dbReference>
<evidence type="ECO:0000256" key="7">
    <source>
        <dbReference type="ARBA" id="ARBA00023033"/>
    </source>
</evidence>
<dbReference type="Pfam" id="PF00067">
    <property type="entry name" value="p450"/>
    <property type="match status" value="1"/>
</dbReference>
<evidence type="ECO:0000256" key="3">
    <source>
        <dbReference type="ARBA" id="ARBA00022617"/>
    </source>
</evidence>
<keyword evidence="5 9" id="KW-0560">Oxidoreductase</keyword>
<keyword evidence="12" id="KW-1185">Reference proteome</keyword>
<feature type="transmembrane region" description="Helical" evidence="10">
    <location>
        <begin position="68"/>
        <end position="87"/>
    </location>
</feature>
<accession>A0AAD3SUD7</accession>
<dbReference type="Gene3D" id="1.10.630.10">
    <property type="entry name" value="Cytochrome P450"/>
    <property type="match status" value="1"/>
</dbReference>
<dbReference type="PANTHER" id="PTHR47955">
    <property type="entry name" value="CYTOCHROME P450 FAMILY 71 PROTEIN"/>
    <property type="match status" value="1"/>
</dbReference>
<evidence type="ECO:0000256" key="1">
    <source>
        <dbReference type="ARBA" id="ARBA00001971"/>
    </source>
</evidence>
<protein>
    <recommendedName>
        <fullName evidence="13">Cytochrome P450</fullName>
    </recommendedName>
</protein>
<feature type="binding site" description="axial binding residue" evidence="8">
    <location>
        <position position="441"/>
    </location>
    <ligand>
        <name>heme</name>
        <dbReference type="ChEBI" id="CHEBI:30413"/>
    </ligand>
    <ligandPart>
        <name>Fe</name>
        <dbReference type="ChEBI" id="CHEBI:18248"/>
    </ligandPart>
</feature>
<reference evidence="11" key="1">
    <citation type="submission" date="2023-05" db="EMBL/GenBank/DDBJ databases">
        <title>Nepenthes gracilis genome sequencing.</title>
        <authorList>
            <person name="Fukushima K."/>
        </authorList>
    </citation>
    <scope>NUCLEOTIDE SEQUENCE</scope>
    <source>
        <strain evidence="11">SING2019-196</strain>
    </source>
</reference>
<dbReference type="EMBL" id="BSYO01000017">
    <property type="protein sequence ID" value="GMH16757.1"/>
    <property type="molecule type" value="Genomic_DNA"/>
</dbReference>
<evidence type="ECO:0000256" key="6">
    <source>
        <dbReference type="ARBA" id="ARBA00023004"/>
    </source>
</evidence>
<dbReference type="PRINTS" id="PR00385">
    <property type="entry name" value="P450"/>
</dbReference>
<dbReference type="InterPro" id="IPR017972">
    <property type="entry name" value="Cyt_P450_CS"/>
</dbReference>
<gene>
    <name evidence="11" type="ORF">Nepgr_018598</name>
</gene>
<dbReference type="PANTHER" id="PTHR47955:SF19">
    <property type="entry name" value="CYTOCHROME P450 71A9-LIKE ISOFORM X1"/>
    <property type="match status" value="1"/>
</dbReference>
<keyword evidence="10" id="KW-0472">Membrane</keyword>
<organism evidence="11 12">
    <name type="scientific">Nepenthes gracilis</name>
    <name type="common">Slender pitcher plant</name>
    <dbReference type="NCBI Taxonomy" id="150966"/>
    <lineage>
        <taxon>Eukaryota</taxon>
        <taxon>Viridiplantae</taxon>
        <taxon>Streptophyta</taxon>
        <taxon>Embryophyta</taxon>
        <taxon>Tracheophyta</taxon>
        <taxon>Spermatophyta</taxon>
        <taxon>Magnoliopsida</taxon>
        <taxon>eudicotyledons</taxon>
        <taxon>Gunneridae</taxon>
        <taxon>Pentapetalae</taxon>
        <taxon>Caryophyllales</taxon>
        <taxon>Nepenthaceae</taxon>
        <taxon>Nepenthes</taxon>
    </lineage>
</organism>
<comment type="similarity">
    <text evidence="2 9">Belongs to the cytochrome P450 family.</text>
</comment>
<keyword evidence="10" id="KW-1133">Transmembrane helix</keyword>
<dbReference type="GO" id="GO:0004497">
    <property type="term" value="F:monooxygenase activity"/>
    <property type="evidence" value="ECO:0007669"/>
    <property type="project" value="UniProtKB-KW"/>
</dbReference>
<dbReference type="PRINTS" id="PR00463">
    <property type="entry name" value="EP450I"/>
</dbReference>
<keyword evidence="4 8" id="KW-0479">Metal-binding</keyword>
<evidence type="ECO:0000256" key="2">
    <source>
        <dbReference type="ARBA" id="ARBA00010617"/>
    </source>
</evidence>
<keyword evidence="3 8" id="KW-0349">Heme</keyword>